<keyword evidence="2 3" id="KW-0732">Signal</keyword>
<dbReference type="GO" id="GO:0051470">
    <property type="term" value="P:ectoine transmembrane transport"/>
    <property type="evidence" value="ECO:0007669"/>
    <property type="project" value="InterPro"/>
</dbReference>
<proteinExistence type="predicted"/>
<dbReference type="SUPFAM" id="SSF53850">
    <property type="entry name" value="Periplasmic binding protein-like II"/>
    <property type="match status" value="1"/>
</dbReference>
<name>A0A1C3WCI9_9HYPH</name>
<gene>
    <name evidence="5" type="ORF">GA0061100_11565</name>
</gene>
<sequence length="288" mass="30185">MKAKSKTIEFALAAATFLAASNSMAETTLERARATGSITIGISTEVPFSFIEAGQPAGADVVVFKHVASKLGIHEVRAVLSEFSSLIPGLQADRFDVIVAGMYVKPNRCTQVLFTTPMHAQGDAVVTLSGNSKGITSYKSIAADPTIKIGYIAGGTGVGANLTASGISPGQISTYQDNLAGVAALKAGRINAYASTSVIVQTLLNKLNDPTVERVRPFEQPLVDGKTVVGFGAFAVRKGDEDLRDALNVELKKYLGTPEHLNAVGPFNLSSDEIVPALAAETDRLCSE</sequence>
<dbReference type="PANTHER" id="PTHR35936">
    <property type="entry name" value="MEMBRANE-BOUND LYTIC MUREIN TRANSGLYCOSYLASE F"/>
    <property type="match status" value="1"/>
</dbReference>
<dbReference type="AlphaFoldDB" id="A0A1C3WCI9"/>
<dbReference type="GO" id="GO:0033294">
    <property type="term" value="F:ectoine binding"/>
    <property type="evidence" value="ECO:0007669"/>
    <property type="project" value="InterPro"/>
</dbReference>
<dbReference type="Proteomes" id="UP000186228">
    <property type="component" value="Unassembled WGS sequence"/>
</dbReference>
<evidence type="ECO:0000256" key="2">
    <source>
        <dbReference type="ARBA" id="ARBA00022729"/>
    </source>
</evidence>
<evidence type="ECO:0000259" key="4">
    <source>
        <dbReference type="SMART" id="SM00062"/>
    </source>
</evidence>
<evidence type="ECO:0000313" key="5">
    <source>
        <dbReference type="EMBL" id="SCB37663.1"/>
    </source>
</evidence>
<dbReference type="InterPro" id="IPR014337">
    <property type="entry name" value="Ectoine_EhuB"/>
</dbReference>
<dbReference type="STRING" id="52131.GA0061100_11565"/>
<protein>
    <submittedName>
        <fullName evidence="5">Polar amino acid transport system substrate-binding protein</fullName>
    </submittedName>
</protein>
<dbReference type="InterPro" id="IPR001638">
    <property type="entry name" value="Solute-binding_3/MltF_N"/>
</dbReference>
<dbReference type="Pfam" id="PF00497">
    <property type="entry name" value="SBP_bac_3"/>
    <property type="match status" value="1"/>
</dbReference>
<dbReference type="RefSeq" id="WP_075856529.1">
    <property type="nucleotide sequence ID" value="NZ_FMAC01000015.1"/>
</dbReference>
<dbReference type="EMBL" id="FMAC01000015">
    <property type="protein sequence ID" value="SCB37663.1"/>
    <property type="molecule type" value="Genomic_DNA"/>
</dbReference>
<evidence type="ECO:0000256" key="3">
    <source>
        <dbReference type="SAM" id="SignalP"/>
    </source>
</evidence>
<feature type="signal peptide" evidence="3">
    <location>
        <begin position="1"/>
        <end position="25"/>
    </location>
</feature>
<comment type="subcellular location">
    <subcellularLocation>
        <location evidence="1">Periplasm</location>
    </subcellularLocation>
</comment>
<dbReference type="GO" id="GO:0042597">
    <property type="term" value="C:periplasmic space"/>
    <property type="evidence" value="ECO:0007669"/>
    <property type="project" value="UniProtKB-SubCell"/>
</dbReference>
<reference evidence="6" key="1">
    <citation type="submission" date="2016-08" db="EMBL/GenBank/DDBJ databases">
        <authorList>
            <person name="Varghese N."/>
            <person name="Submissions Spin"/>
        </authorList>
    </citation>
    <scope>NUCLEOTIDE SEQUENCE [LARGE SCALE GENOMIC DNA]</scope>
    <source>
        <strain evidence="6">CCBAU 57015</strain>
    </source>
</reference>
<accession>A0A1C3WCI9</accession>
<organism evidence="5 6">
    <name type="scientific">Rhizobium hainanense</name>
    <dbReference type="NCBI Taxonomy" id="52131"/>
    <lineage>
        <taxon>Bacteria</taxon>
        <taxon>Pseudomonadati</taxon>
        <taxon>Pseudomonadota</taxon>
        <taxon>Alphaproteobacteria</taxon>
        <taxon>Hyphomicrobiales</taxon>
        <taxon>Rhizobiaceae</taxon>
        <taxon>Rhizobium/Agrobacterium group</taxon>
        <taxon>Rhizobium</taxon>
    </lineage>
</organism>
<dbReference type="PANTHER" id="PTHR35936:SF17">
    <property type="entry name" value="ARGININE-BINDING EXTRACELLULAR PROTEIN ARTP"/>
    <property type="match status" value="1"/>
</dbReference>
<feature type="chain" id="PRO_5008685323" evidence="3">
    <location>
        <begin position="26"/>
        <end position="288"/>
    </location>
</feature>
<keyword evidence="6" id="KW-1185">Reference proteome</keyword>
<feature type="domain" description="Solute-binding protein family 3/N-terminal" evidence="4">
    <location>
        <begin position="37"/>
        <end position="258"/>
    </location>
</feature>
<dbReference type="SMART" id="SM00062">
    <property type="entry name" value="PBPb"/>
    <property type="match status" value="1"/>
</dbReference>
<evidence type="ECO:0000256" key="1">
    <source>
        <dbReference type="ARBA" id="ARBA00004418"/>
    </source>
</evidence>
<dbReference type="NCBIfam" id="TIGR02995">
    <property type="entry name" value="ectoine_ehuB"/>
    <property type="match status" value="1"/>
</dbReference>
<dbReference type="OrthoDB" id="9768183at2"/>
<dbReference type="Gene3D" id="3.40.190.10">
    <property type="entry name" value="Periplasmic binding protein-like II"/>
    <property type="match status" value="2"/>
</dbReference>
<evidence type="ECO:0000313" key="6">
    <source>
        <dbReference type="Proteomes" id="UP000186228"/>
    </source>
</evidence>